<feature type="region of interest" description="Disordered" evidence="1">
    <location>
        <begin position="135"/>
        <end position="164"/>
    </location>
</feature>
<name>A0ABV1A2C7_9TELE</name>
<proteinExistence type="predicted"/>
<feature type="compositionally biased region" description="Pro residues" evidence="1">
    <location>
        <begin position="154"/>
        <end position="164"/>
    </location>
</feature>
<dbReference type="Proteomes" id="UP001469553">
    <property type="component" value="Unassembled WGS sequence"/>
</dbReference>
<accession>A0ABV1A2C7</accession>
<keyword evidence="3" id="KW-1185">Reference proteome</keyword>
<evidence type="ECO:0000313" key="3">
    <source>
        <dbReference type="Proteomes" id="UP001469553"/>
    </source>
</evidence>
<sequence>MDSSELIRSRELVARSLSTPRASLPPNTVYIYQPLQLAIPGRPPTRCSLGTIETSRDPPALPQTAAAGEESTFCDSTAPLPSPKHLNHLQKVTLRCKASTKRKVEQMDVDDFYDGIKRLYNEDATPAIHEGATPAAGAIATGGGGGVCKGSSSPCPPLQPVSTS</sequence>
<reference evidence="2 3" key="1">
    <citation type="submission" date="2021-06" db="EMBL/GenBank/DDBJ databases">
        <authorList>
            <person name="Palmer J.M."/>
        </authorList>
    </citation>
    <scope>NUCLEOTIDE SEQUENCE [LARGE SCALE GENOMIC DNA]</scope>
    <source>
        <strain evidence="2 3">AS_MEX2019</strain>
        <tissue evidence="2">Muscle</tissue>
    </source>
</reference>
<gene>
    <name evidence="2" type="ORF">AMECASPLE_033904</name>
</gene>
<protein>
    <submittedName>
        <fullName evidence="2">Uncharacterized protein</fullName>
    </submittedName>
</protein>
<dbReference type="EMBL" id="JAHRIP010079930">
    <property type="protein sequence ID" value="MEQ2312704.1"/>
    <property type="molecule type" value="Genomic_DNA"/>
</dbReference>
<evidence type="ECO:0000256" key="1">
    <source>
        <dbReference type="SAM" id="MobiDB-lite"/>
    </source>
</evidence>
<evidence type="ECO:0000313" key="2">
    <source>
        <dbReference type="EMBL" id="MEQ2312704.1"/>
    </source>
</evidence>
<comment type="caution">
    <text evidence="2">The sequence shown here is derived from an EMBL/GenBank/DDBJ whole genome shotgun (WGS) entry which is preliminary data.</text>
</comment>
<organism evidence="2 3">
    <name type="scientific">Ameca splendens</name>
    <dbReference type="NCBI Taxonomy" id="208324"/>
    <lineage>
        <taxon>Eukaryota</taxon>
        <taxon>Metazoa</taxon>
        <taxon>Chordata</taxon>
        <taxon>Craniata</taxon>
        <taxon>Vertebrata</taxon>
        <taxon>Euteleostomi</taxon>
        <taxon>Actinopterygii</taxon>
        <taxon>Neopterygii</taxon>
        <taxon>Teleostei</taxon>
        <taxon>Neoteleostei</taxon>
        <taxon>Acanthomorphata</taxon>
        <taxon>Ovalentaria</taxon>
        <taxon>Atherinomorphae</taxon>
        <taxon>Cyprinodontiformes</taxon>
        <taxon>Goodeidae</taxon>
        <taxon>Ameca</taxon>
    </lineage>
</organism>